<dbReference type="Pfam" id="PF20684">
    <property type="entry name" value="Fung_rhodopsin"/>
    <property type="match status" value="1"/>
</dbReference>
<evidence type="ECO:0000313" key="4">
    <source>
        <dbReference type="EMBL" id="KAJ5093408.1"/>
    </source>
</evidence>
<feature type="compositionally biased region" description="Basic and acidic residues" evidence="1">
    <location>
        <begin position="306"/>
        <end position="315"/>
    </location>
</feature>
<evidence type="ECO:0000313" key="5">
    <source>
        <dbReference type="Proteomes" id="UP001149165"/>
    </source>
</evidence>
<dbReference type="Proteomes" id="UP001149165">
    <property type="component" value="Unassembled WGS sequence"/>
</dbReference>
<keyword evidence="2" id="KW-1133">Transmembrane helix</keyword>
<feature type="transmembrane region" description="Helical" evidence="2">
    <location>
        <begin position="102"/>
        <end position="128"/>
    </location>
</feature>
<evidence type="ECO:0000256" key="2">
    <source>
        <dbReference type="SAM" id="Phobius"/>
    </source>
</evidence>
<feature type="region of interest" description="Disordered" evidence="1">
    <location>
        <begin position="297"/>
        <end position="340"/>
    </location>
</feature>
<proteinExistence type="predicted"/>
<feature type="transmembrane region" description="Helical" evidence="2">
    <location>
        <begin position="25"/>
        <end position="47"/>
    </location>
</feature>
<gene>
    <name evidence="4" type="ORF">N7456_009269</name>
</gene>
<reference evidence="4" key="2">
    <citation type="journal article" date="2023" name="IMA Fungus">
        <title>Comparative genomic study of the Penicillium genus elucidates a diverse pangenome and 15 lateral gene transfer events.</title>
        <authorList>
            <person name="Petersen C."/>
            <person name="Sorensen T."/>
            <person name="Nielsen M.R."/>
            <person name="Sondergaard T.E."/>
            <person name="Sorensen J.L."/>
            <person name="Fitzpatrick D.A."/>
            <person name="Frisvad J.C."/>
            <person name="Nielsen K.L."/>
        </authorList>
    </citation>
    <scope>NUCLEOTIDE SEQUENCE</scope>
    <source>
        <strain evidence="4">IBT 30069</strain>
    </source>
</reference>
<feature type="compositionally biased region" description="Basic and acidic residues" evidence="1">
    <location>
        <begin position="324"/>
        <end position="336"/>
    </location>
</feature>
<feature type="domain" description="Rhodopsin" evidence="3">
    <location>
        <begin position="62"/>
        <end position="274"/>
    </location>
</feature>
<evidence type="ECO:0000259" key="3">
    <source>
        <dbReference type="Pfam" id="PF20684"/>
    </source>
</evidence>
<comment type="caution">
    <text evidence="4">The sequence shown here is derived from an EMBL/GenBank/DDBJ whole genome shotgun (WGS) entry which is preliminary data.</text>
</comment>
<dbReference type="InterPro" id="IPR049326">
    <property type="entry name" value="Rhodopsin_dom_fungi"/>
</dbReference>
<organism evidence="4 5">
    <name type="scientific">Penicillium angulare</name>
    <dbReference type="NCBI Taxonomy" id="116970"/>
    <lineage>
        <taxon>Eukaryota</taxon>
        <taxon>Fungi</taxon>
        <taxon>Dikarya</taxon>
        <taxon>Ascomycota</taxon>
        <taxon>Pezizomycotina</taxon>
        <taxon>Eurotiomycetes</taxon>
        <taxon>Eurotiomycetidae</taxon>
        <taxon>Eurotiales</taxon>
        <taxon>Aspergillaceae</taxon>
        <taxon>Penicillium</taxon>
    </lineage>
</organism>
<dbReference type="OrthoDB" id="3918601at2759"/>
<keyword evidence="2" id="KW-0812">Transmembrane</keyword>
<feature type="transmembrane region" description="Helical" evidence="2">
    <location>
        <begin position="140"/>
        <end position="164"/>
    </location>
</feature>
<dbReference type="PANTHER" id="PTHR39614">
    <property type="entry name" value="INTEGRAL MEMBRANE PROTEIN"/>
    <property type="match status" value="1"/>
</dbReference>
<accession>A0A9W9F4A9</accession>
<protein>
    <recommendedName>
        <fullName evidence="3">Rhodopsin domain-containing protein</fullName>
    </recommendedName>
</protein>
<feature type="transmembrane region" description="Helical" evidence="2">
    <location>
        <begin position="246"/>
        <end position="271"/>
    </location>
</feature>
<dbReference type="AlphaFoldDB" id="A0A9W9F4A9"/>
<sequence length="371" mass="40784">MSSSKPWPSGVSAPLTVNNDNDHSGLIVVLTAVCLCLHILAVVAVIFSSFQKSTLPPGGYAFAALVTTAIIQAALVFAGVHFGWGTKIESIETSDKDKMLKIIYSAEILSILVLGLSKSTVCIFYEALFSHMQRRFIRTLLLGTIAWTLLSVFLVAIRCTSSPWNEISDSTCSSLFQRWEAVTIIDIFTEVFLLGYVILAIFKVMISTKQKILVICALGSRIILIPLAAVRLHFVKIQLDSAEPTLLGSFATVCTEIYLALSVSCFLTAFLKPFIAVYENDNGISYTYKGPSESESRAKFQSRLRPGPEDSEFRIHPRSGSRAESSRGWEREEDPIINKSNTGRGLHILKTVQLSVDNESMELSERGGSSL</sequence>
<dbReference type="PANTHER" id="PTHR39614:SF2">
    <property type="entry name" value="INTEGRAL MEMBRANE PROTEIN"/>
    <property type="match status" value="1"/>
</dbReference>
<keyword evidence="5" id="KW-1185">Reference proteome</keyword>
<name>A0A9W9F4A9_9EURO</name>
<evidence type="ECO:0000256" key="1">
    <source>
        <dbReference type="SAM" id="MobiDB-lite"/>
    </source>
</evidence>
<dbReference type="EMBL" id="JAPQKH010000006">
    <property type="protein sequence ID" value="KAJ5093408.1"/>
    <property type="molecule type" value="Genomic_DNA"/>
</dbReference>
<reference evidence="4" key="1">
    <citation type="submission" date="2022-11" db="EMBL/GenBank/DDBJ databases">
        <authorList>
            <person name="Petersen C."/>
        </authorList>
    </citation>
    <scope>NUCLEOTIDE SEQUENCE</scope>
    <source>
        <strain evidence="4">IBT 30069</strain>
    </source>
</reference>
<keyword evidence="2" id="KW-0472">Membrane</keyword>
<feature type="transmembrane region" description="Helical" evidence="2">
    <location>
        <begin position="184"/>
        <end position="205"/>
    </location>
</feature>
<feature type="transmembrane region" description="Helical" evidence="2">
    <location>
        <begin position="212"/>
        <end position="234"/>
    </location>
</feature>
<feature type="transmembrane region" description="Helical" evidence="2">
    <location>
        <begin position="59"/>
        <end position="82"/>
    </location>
</feature>